<dbReference type="InterPro" id="IPR024882">
    <property type="entry name" value="NUP58/p45/49"/>
</dbReference>
<evidence type="ECO:0000256" key="5">
    <source>
        <dbReference type="ARBA" id="ARBA00023010"/>
    </source>
</evidence>
<feature type="compositionally biased region" description="Low complexity" evidence="8">
    <location>
        <begin position="148"/>
        <end position="172"/>
    </location>
</feature>
<evidence type="ECO:0000256" key="8">
    <source>
        <dbReference type="SAM" id="MobiDB-lite"/>
    </source>
</evidence>
<evidence type="ECO:0000256" key="4">
    <source>
        <dbReference type="ARBA" id="ARBA00022927"/>
    </source>
</evidence>
<keyword evidence="3" id="KW-0509">mRNA transport</keyword>
<dbReference type="Proteomes" id="UP000250140">
    <property type="component" value="Unassembled WGS sequence"/>
</dbReference>
<dbReference type="GO" id="GO:0051028">
    <property type="term" value="P:mRNA transport"/>
    <property type="evidence" value="ECO:0007669"/>
    <property type="project" value="UniProtKB-KW"/>
</dbReference>
<feature type="compositionally biased region" description="Polar residues" evidence="8">
    <location>
        <begin position="56"/>
        <end position="69"/>
    </location>
</feature>
<dbReference type="GO" id="GO:0005643">
    <property type="term" value="C:nuclear pore"/>
    <property type="evidence" value="ECO:0007669"/>
    <property type="project" value="UniProtKB-SubCell"/>
</dbReference>
<sequence>MAGFGRSNSLSINTGGSLFAGLFGTSTNTSQPQQTGGLFGQSTSQPQQPAQQSGGLFSQTTASQPQQSGGLFGNLQKPAQQQTGSLFGGSTTQSQPQQSSSLFGGTLGQQNQNQSQQSGGLFGNLGQQQKPATPSLFGSTTTQPKPSPLFGSSLQQPQQQQQQQQQPSLFSSMAQQNSQPNPFGGSLTLGQSNNQPQAFSGSTSTVPGVKIDVSNIRGTTRFSDLHESLQSQIEEIDKFIQQQINFCTQCSGILPNHSASVASIPPDVEFLEGRVATVELAIDNDTATVENLKKICRKDADDASLSFRAIENLKLPQQFHYAGMTGLSSAPSAPAGSSTNFSGTDDDSSSKPVDLVGYFSKRADGLGGTLDEYGNQIREIEAHLRTVEAGAMQRTEELMIARGGDTGSGRDQQRELVGALKAIEGAILQVAGKVGSVREMVVEETVGTRGR</sequence>
<reference evidence="9 10" key="1">
    <citation type="journal article" date="2016" name="Nat. Commun.">
        <title>Ectomycorrhizal ecology is imprinted in the genome of the dominant symbiotic fungus Cenococcum geophilum.</title>
        <authorList>
            <consortium name="DOE Joint Genome Institute"/>
            <person name="Peter M."/>
            <person name="Kohler A."/>
            <person name="Ohm R.A."/>
            <person name="Kuo A."/>
            <person name="Krutzmann J."/>
            <person name="Morin E."/>
            <person name="Arend M."/>
            <person name="Barry K.W."/>
            <person name="Binder M."/>
            <person name="Choi C."/>
            <person name="Clum A."/>
            <person name="Copeland A."/>
            <person name="Grisel N."/>
            <person name="Haridas S."/>
            <person name="Kipfer T."/>
            <person name="LaButti K."/>
            <person name="Lindquist E."/>
            <person name="Lipzen A."/>
            <person name="Maire R."/>
            <person name="Meier B."/>
            <person name="Mihaltcheva S."/>
            <person name="Molinier V."/>
            <person name="Murat C."/>
            <person name="Poggeler S."/>
            <person name="Quandt C.A."/>
            <person name="Sperisen C."/>
            <person name="Tritt A."/>
            <person name="Tisserant E."/>
            <person name="Crous P.W."/>
            <person name="Henrissat B."/>
            <person name="Nehls U."/>
            <person name="Egli S."/>
            <person name="Spatafora J.W."/>
            <person name="Grigoriev I.V."/>
            <person name="Martin F.M."/>
        </authorList>
    </citation>
    <scope>NUCLEOTIDE SEQUENCE [LARGE SCALE GENOMIC DNA]</scope>
    <source>
        <strain evidence="9 10">CBS 207.34</strain>
    </source>
</reference>
<evidence type="ECO:0000256" key="1">
    <source>
        <dbReference type="ARBA" id="ARBA00004567"/>
    </source>
</evidence>
<feature type="compositionally biased region" description="Low complexity" evidence="8">
    <location>
        <begin position="90"/>
        <end position="129"/>
    </location>
</feature>
<evidence type="ECO:0000256" key="6">
    <source>
        <dbReference type="ARBA" id="ARBA00023132"/>
    </source>
</evidence>
<evidence type="ECO:0008006" key="11">
    <source>
        <dbReference type="Google" id="ProtNLM"/>
    </source>
</evidence>
<dbReference type="OrthoDB" id="2538017at2759"/>
<dbReference type="Pfam" id="PF13634">
    <property type="entry name" value="Nucleoporin_FG"/>
    <property type="match status" value="2"/>
</dbReference>
<evidence type="ECO:0000256" key="2">
    <source>
        <dbReference type="ARBA" id="ARBA00022448"/>
    </source>
</evidence>
<feature type="compositionally biased region" description="Low complexity" evidence="8">
    <location>
        <begin position="328"/>
        <end position="338"/>
    </location>
</feature>
<dbReference type="AlphaFoldDB" id="A0A8E2F3T1"/>
<dbReference type="GO" id="GO:0015031">
    <property type="term" value="P:protein transport"/>
    <property type="evidence" value="ECO:0007669"/>
    <property type="project" value="UniProtKB-KW"/>
</dbReference>
<comment type="subcellular location">
    <subcellularLocation>
        <location evidence="1">Nucleus</location>
        <location evidence="1">Nuclear pore complex</location>
    </subcellularLocation>
</comment>
<dbReference type="EMBL" id="KV749365">
    <property type="protein sequence ID" value="OCL09773.1"/>
    <property type="molecule type" value="Genomic_DNA"/>
</dbReference>
<keyword evidence="7" id="KW-0539">Nucleus</keyword>
<evidence type="ECO:0000256" key="7">
    <source>
        <dbReference type="ARBA" id="ARBA00023242"/>
    </source>
</evidence>
<keyword evidence="2" id="KW-0813">Transport</keyword>
<evidence type="ECO:0000256" key="3">
    <source>
        <dbReference type="ARBA" id="ARBA00022816"/>
    </source>
</evidence>
<name>A0A8E2F3T1_9PEZI</name>
<gene>
    <name evidence="9" type="ORF">AOQ84DRAFT_290588</name>
</gene>
<keyword evidence="6" id="KW-0906">Nuclear pore complex</keyword>
<evidence type="ECO:0000313" key="10">
    <source>
        <dbReference type="Proteomes" id="UP000250140"/>
    </source>
</evidence>
<feature type="compositionally biased region" description="Polar residues" evidence="8">
    <location>
        <begin position="24"/>
        <end position="36"/>
    </location>
</feature>
<keyword evidence="5" id="KW-0811">Translocation</keyword>
<feature type="compositionally biased region" description="Polar residues" evidence="8">
    <location>
        <begin position="130"/>
        <end position="144"/>
    </location>
</feature>
<dbReference type="PANTHER" id="PTHR13437:SF2">
    <property type="entry name" value="NUCLEOPORIN P58_P45"/>
    <property type="match status" value="1"/>
</dbReference>
<feature type="region of interest" description="Disordered" evidence="8">
    <location>
        <begin position="21"/>
        <end position="206"/>
    </location>
</feature>
<dbReference type="GO" id="GO:0017056">
    <property type="term" value="F:structural constituent of nuclear pore"/>
    <property type="evidence" value="ECO:0007669"/>
    <property type="project" value="InterPro"/>
</dbReference>
<feature type="compositionally biased region" description="Polar residues" evidence="8">
    <location>
        <begin position="188"/>
        <end position="206"/>
    </location>
</feature>
<accession>A0A8E2F3T1</accession>
<dbReference type="InterPro" id="IPR025574">
    <property type="entry name" value="Nucleoporin_FG_rpt"/>
</dbReference>
<organism evidence="9 10">
    <name type="scientific">Glonium stellatum</name>
    <dbReference type="NCBI Taxonomy" id="574774"/>
    <lineage>
        <taxon>Eukaryota</taxon>
        <taxon>Fungi</taxon>
        <taxon>Dikarya</taxon>
        <taxon>Ascomycota</taxon>
        <taxon>Pezizomycotina</taxon>
        <taxon>Dothideomycetes</taxon>
        <taxon>Pleosporomycetidae</taxon>
        <taxon>Gloniales</taxon>
        <taxon>Gloniaceae</taxon>
        <taxon>Glonium</taxon>
    </lineage>
</organism>
<dbReference type="PANTHER" id="PTHR13437">
    <property type="entry name" value="NUCLEOPORIN P58/P45 NUCLEOPORIN-LIKE PROTEIN 1"/>
    <property type="match status" value="1"/>
</dbReference>
<dbReference type="GO" id="GO:0008139">
    <property type="term" value="F:nuclear localization sequence binding"/>
    <property type="evidence" value="ECO:0007669"/>
    <property type="project" value="InterPro"/>
</dbReference>
<feature type="compositionally biased region" description="Polar residues" evidence="8">
    <location>
        <begin position="77"/>
        <end position="89"/>
    </location>
</feature>
<feature type="region of interest" description="Disordered" evidence="8">
    <location>
        <begin position="328"/>
        <end position="352"/>
    </location>
</feature>
<keyword evidence="10" id="KW-1185">Reference proteome</keyword>
<feature type="compositionally biased region" description="Low complexity" evidence="8">
    <location>
        <begin position="40"/>
        <end position="55"/>
    </location>
</feature>
<evidence type="ECO:0000313" key="9">
    <source>
        <dbReference type="EMBL" id="OCL09773.1"/>
    </source>
</evidence>
<protein>
    <recommendedName>
        <fullName evidence="11">Nucleoporin NUP49/NSP49</fullName>
    </recommendedName>
</protein>
<proteinExistence type="predicted"/>
<keyword evidence="4" id="KW-0653">Protein transport</keyword>
<dbReference type="Pfam" id="PF21121">
    <property type="entry name" value="Nup49_C"/>
    <property type="match status" value="1"/>
</dbReference>